<evidence type="ECO:0000313" key="3">
    <source>
        <dbReference type="Proteomes" id="UP000325395"/>
    </source>
</evidence>
<protein>
    <recommendedName>
        <fullName evidence="1">SnoaL-like domain-containing protein</fullName>
    </recommendedName>
</protein>
<accession>A0ABQ6WYS0</accession>
<dbReference type="EMBL" id="ML735695">
    <property type="protein sequence ID" value="KAE8422245.1"/>
    <property type="molecule type" value="Genomic_DNA"/>
</dbReference>
<name>A0ABQ6WYS0_9EURO</name>
<proteinExistence type="predicted"/>
<dbReference type="Pfam" id="PF13577">
    <property type="entry name" value="SnoaL_4"/>
    <property type="match status" value="1"/>
</dbReference>
<dbReference type="InterPro" id="IPR032710">
    <property type="entry name" value="NTF2-like_dom_sf"/>
</dbReference>
<reference evidence="2 3" key="1">
    <citation type="submission" date="2019-04" db="EMBL/GenBank/DDBJ databases">
        <authorList>
            <consortium name="DOE Joint Genome Institute"/>
            <person name="Mondo S."/>
            <person name="Kjaerbolling I."/>
            <person name="Vesth T."/>
            <person name="Frisvad J.C."/>
            <person name="Nybo J.L."/>
            <person name="Theobald S."/>
            <person name="Kildgaard S."/>
            <person name="Isbrandt T."/>
            <person name="Kuo A."/>
            <person name="Sato A."/>
            <person name="Lyhne E.K."/>
            <person name="Kogle M.E."/>
            <person name="Wiebenga A."/>
            <person name="Kun R.S."/>
            <person name="Lubbers R.J."/>
            <person name="Makela M.R."/>
            <person name="Barry K."/>
            <person name="Chovatia M."/>
            <person name="Clum A."/>
            <person name="Daum C."/>
            <person name="Haridas S."/>
            <person name="He G."/>
            <person name="LaButti K."/>
            <person name="Lipzen A."/>
            <person name="Riley R."/>
            <person name="Salamov A."/>
            <person name="Simmons B.A."/>
            <person name="Magnuson J.K."/>
            <person name="Henrissat B."/>
            <person name="Mortensen U.H."/>
            <person name="Larsen T.O."/>
            <person name="Devries R.P."/>
            <person name="Grigoriev I.V."/>
            <person name="Machida M."/>
            <person name="Baker S.E."/>
            <person name="Andersen M.R."/>
            <person name="Cantor M.N."/>
            <person name="Hua S.X."/>
        </authorList>
    </citation>
    <scope>NUCLEOTIDE SEQUENCE [LARGE SCALE GENOMIC DNA]</scope>
    <source>
        <strain evidence="2 3">CBS 117616</strain>
    </source>
</reference>
<gene>
    <name evidence="2" type="ORF">BDV36DRAFT_279985</name>
</gene>
<sequence>MASSGMGLLNACELSIKSLLFKEQYYRDTNQWQKLRNCYHPNPSETHIEITWFQGDVYGFLNGSQTMASGGTGTVHTICPIKVHLMGDEAVTGSTGSISIRFSYEGQRYDCISFTRVICRLQKVDGKWNLLTSEDTYDRDSMASVLSSAQVDFRILSGSRESYRSIAWLLGEKGPNVKQDLPGVDDPSSCDELMDRSFRWWHE</sequence>
<feature type="domain" description="SnoaL-like" evidence="1">
    <location>
        <begin position="14"/>
        <end position="129"/>
    </location>
</feature>
<evidence type="ECO:0000259" key="1">
    <source>
        <dbReference type="Pfam" id="PF13577"/>
    </source>
</evidence>
<organism evidence="2 3">
    <name type="scientific">Aspergillus pseudocaelatus</name>
    <dbReference type="NCBI Taxonomy" id="1825620"/>
    <lineage>
        <taxon>Eukaryota</taxon>
        <taxon>Fungi</taxon>
        <taxon>Dikarya</taxon>
        <taxon>Ascomycota</taxon>
        <taxon>Pezizomycotina</taxon>
        <taxon>Eurotiomycetes</taxon>
        <taxon>Eurotiomycetidae</taxon>
        <taxon>Eurotiales</taxon>
        <taxon>Aspergillaceae</taxon>
        <taxon>Aspergillus</taxon>
        <taxon>Aspergillus subgen. Circumdati</taxon>
    </lineage>
</organism>
<dbReference type="Gene3D" id="3.10.450.50">
    <property type="match status" value="1"/>
</dbReference>
<evidence type="ECO:0000313" key="2">
    <source>
        <dbReference type="EMBL" id="KAE8422245.1"/>
    </source>
</evidence>
<dbReference type="InterPro" id="IPR037401">
    <property type="entry name" value="SnoaL-like"/>
</dbReference>
<keyword evidence="3" id="KW-1185">Reference proteome</keyword>
<dbReference type="Proteomes" id="UP000325395">
    <property type="component" value="Unassembled WGS sequence"/>
</dbReference>
<dbReference type="SUPFAM" id="SSF54427">
    <property type="entry name" value="NTF2-like"/>
    <property type="match status" value="1"/>
</dbReference>